<comment type="caution">
    <text evidence="2">The sequence shown here is derived from an EMBL/GenBank/DDBJ whole genome shotgun (WGS) entry which is preliminary data.</text>
</comment>
<keyword evidence="3" id="KW-1185">Reference proteome</keyword>
<dbReference type="Proteomes" id="UP000318413">
    <property type="component" value="Unassembled WGS sequence"/>
</dbReference>
<evidence type="ECO:0000313" key="2">
    <source>
        <dbReference type="EMBL" id="TPG09992.1"/>
    </source>
</evidence>
<name>A0A502CB73_9SPHN</name>
<dbReference type="EMBL" id="RCZK01000012">
    <property type="protein sequence ID" value="TPG09992.1"/>
    <property type="molecule type" value="Genomic_DNA"/>
</dbReference>
<dbReference type="AlphaFoldDB" id="A0A502CB73"/>
<feature type="transmembrane region" description="Helical" evidence="1">
    <location>
        <begin position="88"/>
        <end position="111"/>
    </location>
</feature>
<dbReference type="OrthoDB" id="5297436at2"/>
<evidence type="ECO:0000313" key="3">
    <source>
        <dbReference type="Proteomes" id="UP000318413"/>
    </source>
</evidence>
<proteinExistence type="predicted"/>
<organism evidence="2 3">
    <name type="scientific">Sphingomonas oligophenolica</name>
    <dbReference type="NCBI Taxonomy" id="301154"/>
    <lineage>
        <taxon>Bacteria</taxon>
        <taxon>Pseudomonadati</taxon>
        <taxon>Pseudomonadota</taxon>
        <taxon>Alphaproteobacteria</taxon>
        <taxon>Sphingomonadales</taxon>
        <taxon>Sphingomonadaceae</taxon>
        <taxon>Sphingomonas</taxon>
    </lineage>
</organism>
<keyword evidence="1" id="KW-1133">Transmembrane helix</keyword>
<evidence type="ECO:0000256" key="1">
    <source>
        <dbReference type="SAM" id="Phobius"/>
    </source>
</evidence>
<keyword evidence="1" id="KW-0472">Membrane</keyword>
<sequence length="141" mass="14708">MAMVLGLAGLIPQILVALTLFGDDPATRFPALALAYAYAALILSFLGGLWWGIAVKSDDPPRWIWVASVAPALVALASAWPWMVGLPWPGPSLVALGVALIAALGVDLALVRRDLAPPGWLGLRLPLSLGLGLLTLLTALL</sequence>
<feature type="transmembrane region" description="Helical" evidence="1">
    <location>
        <begin position="32"/>
        <end position="51"/>
    </location>
</feature>
<dbReference type="Pfam" id="PF11911">
    <property type="entry name" value="DUF3429"/>
    <property type="match status" value="1"/>
</dbReference>
<accession>A0A502CB73</accession>
<reference evidence="2 3" key="1">
    <citation type="journal article" date="2019" name="Environ. Microbiol.">
        <title>Species interactions and distinct microbial communities in high Arctic permafrost affected cryosols are associated with the CH4 and CO2 gas fluxes.</title>
        <authorList>
            <person name="Altshuler I."/>
            <person name="Hamel J."/>
            <person name="Turney S."/>
            <person name="Magnuson E."/>
            <person name="Levesque R."/>
            <person name="Greer C."/>
            <person name="Whyte L.G."/>
        </authorList>
    </citation>
    <scope>NUCLEOTIDE SEQUENCE [LARGE SCALE GENOMIC DNA]</scope>
    <source>
        <strain evidence="2 3">S5.1</strain>
    </source>
</reference>
<feature type="transmembrane region" description="Helical" evidence="1">
    <location>
        <begin position="123"/>
        <end position="140"/>
    </location>
</feature>
<feature type="transmembrane region" description="Helical" evidence="1">
    <location>
        <begin position="63"/>
        <end position="82"/>
    </location>
</feature>
<dbReference type="InterPro" id="IPR021836">
    <property type="entry name" value="DUF3429"/>
</dbReference>
<protein>
    <submittedName>
        <fullName evidence="2">DUF3429 family protein</fullName>
    </submittedName>
</protein>
<keyword evidence="1" id="KW-0812">Transmembrane</keyword>
<gene>
    <name evidence="2" type="ORF">EAH84_12845</name>
</gene>
<dbReference type="RefSeq" id="WP_140872414.1">
    <property type="nucleotide sequence ID" value="NZ_RCZK01000012.1"/>
</dbReference>